<dbReference type="PANTHER" id="PTHR32322">
    <property type="entry name" value="INNER MEMBRANE TRANSPORTER"/>
    <property type="match status" value="1"/>
</dbReference>
<keyword evidence="9" id="KW-1185">Reference proteome</keyword>
<feature type="transmembrane region" description="Helical" evidence="6">
    <location>
        <begin position="7"/>
        <end position="25"/>
    </location>
</feature>
<evidence type="ECO:0000256" key="5">
    <source>
        <dbReference type="ARBA" id="ARBA00023136"/>
    </source>
</evidence>
<comment type="subcellular location">
    <subcellularLocation>
        <location evidence="1">Membrane</location>
        <topology evidence="1">Multi-pass membrane protein</topology>
    </subcellularLocation>
</comment>
<dbReference type="Proteomes" id="UP001165395">
    <property type="component" value="Unassembled WGS sequence"/>
</dbReference>
<dbReference type="SUPFAM" id="SSF103481">
    <property type="entry name" value="Multidrug resistance efflux transporter EmrE"/>
    <property type="match status" value="2"/>
</dbReference>
<evidence type="ECO:0000256" key="2">
    <source>
        <dbReference type="ARBA" id="ARBA00007362"/>
    </source>
</evidence>
<keyword evidence="5 6" id="KW-0472">Membrane</keyword>
<keyword evidence="3 6" id="KW-0812">Transmembrane</keyword>
<protein>
    <submittedName>
        <fullName evidence="8">EamA family transporter</fullName>
    </submittedName>
</protein>
<accession>A0ABS8D8V9</accession>
<feature type="transmembrane region" description="Helical" evidence="6">
    <location>
        <begin position="118"/>
        <end position="135"/>
    </location>
</feature>
<dbReference type="PANTHER" id="PTHR32322:SF2">
    <property type="entry name" value="EAMA DOMAIN-CONTAINING PROTEIN"/>
    <property type="match status" value="1"/>
</dbReference>
<dbReference type="InterPro" id="IPR000620">
    <property type="entry name" value="EamA_dom"/>
</dbReference>
<feature type="domain" description="EamA" evidence="7">
    <location>
        <begin position="144"/>
        <end position="276"/>
    </location>
</feature>
<evidence type="ECO:0000256" key="6">
    <source>
        <dbReference type="SAM" id="Phobius"/>
    </source>
</evidence>
<comment type="similarity">
    <text evidence="2">Belongs to the EamA transporter family.</text>
</comment>
<feature type="transmembrane region" description="Helical" evidence="6">
    <location>
        <begin position="65"/>
        <end position="85"/>
    </location>
</feature>
<evidence type="ECO:0000259" key="7">
    <source>
        <dbReference type="Pfam" id="PF00892"/>
    </source>
</evidence>
<dbReference type="InterPro" id="IPR037185">
    <property type="entry name" value="EmrE-like"/>
</dbReference>
<organism evidence="8 9">
    <name type="scientific">Leeia speluncae</name>
    <dbReference type="NCBI Taxonomy" id="2884804"/>
    <lineage>
        <taxon>Bacteria</taxon>
        <taxon>Pseudomonadati</taxon>
        <taxon>Pseudomonadota</taxon>
        <taxon>Betaproteobacteria</taxon>
        <taxon>Neisseriales</taxon>
        <taxon>Leeiaceae</taxon>
        <taxon>Leeia</taxon>
    </lineage>
</organism>
<dbReference type="InterPro" id="IPR050638">
    <property type="entry name" value="AA-Vitamin_Transporters"/>
</dbReference>
<evidence type="ECO:0000256" key="4">
    <source>
        <dbReference type="ARBA" id="ARBA00022989"/>
    </source>
</evidence>
<dbReference type="EMBL" id="JAJBZT010000005">
    <property type="protein sequence ID" value="MCB6184068.1"/>
    <property type="molecule type" value="Genomic_DNA"/>
</dbReference>
<proteinExistence type="inferred from homology"/>
<reference evidence="8" key="1">
    <citation type="submission" date="2021-10" db="EMBL/GenBank/DDBJ databases">
        <title>The complete genome sequence of Leeia sp. TBRC 13508.</title>
        <authorList>
            <person name="Charoenyingcharoen P."/>
            <person name="Yukphan P."/>
        </authorList>
    </citation>
    <scope>NUCLEOTIDE SEQUENCE</scope>
    <source>
        <strain evidence="8">TBRC 13508</strain>
    </source>
</reference>
<feature type="transmembrane region" description="Helical" evidence="6">
    <location>
        <begin position="141"/>
        <end position="163"/>
    </location>
</feature>
<sequence>MSIKTSDILLTAIGPVIWGSTYLITTELLPPAHPLTAAVIRVLPIGILLALLSSYTPPKTMWPKLALLSILNIAIFQALLFVAAYRLPGGVAATLGAIQPIVVGFLSWLVLQQKPHPLQWLAALGGILGVALMVLKPDATLDSLGILAALIGAATNATGTIFTRKWCKNMPIQTLTAWQLWMGGLMLLPFACLMEYRLDQLTIPNYLGYAYLAVFGSGIAYTLWFRGIQKLTVTGVTMLALLSPVVATILGFAFLQQAMNSWQLVGGALVLASVVLGQFGKR</sequence>
<comment type="caution">
    <text evidence="8">The sequence shown here is derived from an EMBL/GenBank/DDBJ whole genome shotgun (WGS) entry which is preliminary data.</text>
</comment>
<feature type="transmembrane region" description="Helical" evidence="6">
    <location>
        <begin position="261"/>
        <end position="279"/>
    </location>
</feature>
<feature type="transmembrane region" description="Helical" evidence="6">
    <location>
        <begin position="206"/>
        <end position="224"/>
    </location>
</feature>
<feature type="transmembrane region" description="Helical" evidence="6">
    <location>
        <begin position="175"/>
        <end position="194"/>
    </location>
</feature>
<name>A0ABS8D8V9_9NEIS</name>
<dbReference type="RefSeq" id="WP_227180847.1">
    <property type="nucleotide sequence ID" value="NZ_JAJBZT010000005.1"/>
</dbReference>
<dbReference type="Pfam" id="PF00892">
    <property type="entry name" value="EamA"/>
    <property type="match status" value="2"/>
</dbReference>
<evidence type="ECO:0000256" key="1">
    <source>
        <dbReference type="ARBA" id="ARBA00004141"/>
    </source>
</evidence>
<feature type="transmembrane region" description="Helical" evidence="6">
    <location>
        <begin position="31"/>
        <end position="53"/>
    </location>
</feature>
<evidence type="ECO:0000313" key="9">
    <source>
        <dbReference type="Proteomes" id="UP001165395"/>
    </source>
</evidence>
<gene>
    <name evidence="8" type="ORF">LIN78_10975</name>
</gene>
<evidence type="ECO:0000313" key="8">
    <source>
        <dbReference type="EMBL" id="MCB6184068.1"/>
    </source>
</evidence>
<feature type="domain" description="EamA" evidence="7">
    <location>
        <begin position="8"/>
        <end position="134"/>
    </location>
</feature>
<feature type="transmembrane region" description="Helical" evidence="6">
    <location>
        <begin position="231"/>
        <end position="255"/>
    </location>
</feature>
<evidence type="ECO:0000256" key="3">
    <source>
        <dbReference type="ARBA" id="ARBA00022692"/>
    </source>
</evidence>
<keyword evidence="4 6" id="KW-1133">Transmembrane helix</keyword>
<feature type="transmembrane region" description="Helical" evidence="6">
    <location>
        <begin position="91"/>
        <end position="111"/>
    </location>
</feature>